<dbReference type="KEGG" id="cdep:91088765"/>
<name>A0AAJ8JVP9_9TREE</name>
<dbReference type="Pfam" id="PF22693">
    <property type="entry name" value="MACPF_1"/>
    <property type="match status" value="1"/>
</dbReference>
<keyword evidence="1" id="KW-0175">Coiled coil</keyword>
<reference evidence="4" key="3">
    <citation type="submission" date="2024-01" db="EMBL/GenBank/DDBJ databases">
        <authorList>
            <person name="Coelho M.A."/>
            <person name="David-Palma M."/>
            <person name="Shea T."/>
            <person name="Sun S."/>
            <person name="Cuomo C.A."/>
            <person name="Heitman J."/>
        </authorList>
    </citation>
    <scope>NUCLEOTIDE SEQUENCE</scope>
    <source>
        <strain evidence="4">CBS 7841</strain>
    </source>
</reference>
<feature type="coiled-coil region" evidence="1">
    <location>
        <begin position="860"/>
        <end position="891"/>
    </location>
</feature>
<organism evidence="4 5">
    <name type="scientific">Cryptococcus depauperatus CBS 7841</name>
    <dbReference type="NCBI Taxonomy" id="1295531"/>
    <lineage>
        <taxon>Eukaryota</taxon>
        <taxon>Fungi</taxon>
        <taxon>Dikarya</taxon>
        <taxon>Basidiomycota</taxon>
        <taxon>Agaricomycotina</taxon>
        <taxon>Tremellomycetes</taxon>
        <taxon>Tremellales</taxon>
        <taxon>Cryptococcaceae</taxon>
        <taxon>Cryptococcus</taxon>
    </lineage>
</organism>
<dbReference type="AlphaFoldDB" id="A0AAJ8JVP9"/>
<dbReference type="Proteomes" id="UP000094043">
    <property type="component" value="Chromosome 5"/>
</dbReference>
<evidence type="ECO:0000259" key="3">
    <source>
        <dbReference type="Pfam" id="PF22693"/>
    </source>
</evidence>
<reference evidence="4" key="2">
    <citation type="journal article" date="2022" name="Elife">
        <title>Obligate sexual reproduction of a homothallic fungus closely related to the Cryptococcus pathogenic species complex.</title>
        <authorList>
            <person name="Passer A.R."/>
            <person name="Clancey S.A."/>
            <person name="Shea T."/>
            <person name="David-Palma M."/>
            <person name="Averette A.F."/>
            <person name="Boekhout T."/>
            <person name="Porcel B.M."/>
            <person name="Nowrousian M."/>
            <person name="Cuomo C.A."/>
            <person name="Sun S."/>
            <person name="Heitman J."/>
            <person name="Coelho M.A."/>
        </authorList>
    </citation>
    <scope>NUCLEOTIDE SEQUENCE</scope>
    <source>
        <strain evidence="4">CBS 7841</strain>
    </source>
</reference>
<sequence>MSETFANSFLTGLLDMNGNNDIPAVVVADNNDVINEEINEEPTVSAPANDGKLLLTVIKYDSTTAKLLPGGKLAPTPSQLATSALGVIRAHLSNEGYLEKADTNKPFCTKDGIEVTDNITFDHYIEENPKAGTKEDPEDPKENPEANTENRDRKLTRHNIYILTEERETKKLDPKIEAFVNKPVDLSNAAKPGFATASTGAPLTSSFTHSTWAAEAVGSIIHPANMTEKEWGIVMRNNNLLSGQFLEKGPVEKVIKVPGHGDITRPGIDVTNVERAYYSAFALKPRRLLDYDITFTITAKEEKQMHELKIEPPDHLFRIPRFHIKDASHVRVFETKGSLETTMAHSSFTETSIDAAIAGTAFGFSGAAKGGESRSTDEKSASSRFNDTSYMHVVYDFPRVELILNEETLELSSECQADIYNLRHRRTPDELRHFQKRYGIFFARSVHLGGKLVSIDESDSVAGSSMSEKTKMLKAAASASVSGHGFQAEVNYSNTENTGDKKTSTEKKMTHSMSWSAEGGETTLCNNPPKWCPTVASFYNWRVMKQADVINIYELIGKFPGYEDIPTLVQNILHINADPLNLVGFSLELPPDHAKHGHKRLHFGQPEEKHIAQSHMVPALTDPHSLLPHGKEFVSDVTLKPMTEKVRLYGTTFGIPMSEGQENIWLGKSTKDGEQGVIYPRFKHGVKYPVQYLVEEGKDNEKTTSLFTLQIGGDTSSNRFLYGEQDKAANVMVEFLGKKNTPVMDYSLVTLKFSYVFQGATIPHVSNFRFKDIDNMDKPELEKLKQKIIKSLSKEPQEPERPEFTSEEVGTFGPPNSIFAFAYRNYARMKSWEKTPEVERRKKIYDKKKADYASKMEIYIKEKKKHDQEVQERLKGLAEEADKNYSTLKKEWDEHQKVMNEFVPLQEMVFKINYCDETNKQKIVMQRKAAAAALAAAQKAKANKLAEESTGKKQEAKAAAIKEYHDERLRRRKACILRWIPLTTKNPGPDWVVLKPKLERIKGSLDTEKAKRLGDDIQKKEDALTMLAEYDLEMNSVDAVDAMRDSPFWKAATAKIEVPV</sequence>
<accession>A0AAJ8JVP9</accession>
<evidence type="ECO:0000256" key="1">
    <source>
        <dbReference type="SAM" id="Coils"/>
    </source>
</evidence>
<dbReference type="RefSeq" id="XP_066070033.1">
    <property type="nucleotide sequence ID" value="XM_066213936.1"/>
</dbReference>
<feature type="region of interest" description="Disordered" evidence="2">
    <location>
        <begin position="128"/>
        <end position="155"/>
    </location>
</feature>
<reference evidence="4" key="1">
    <citation type="submission" date="2016-06" db="EMBL/GenBank/DDBJ databases">
        <authorList>
            <person name="Cuomo C."/>
            <person name="Litvintseva A."/>
            <person name="Heitman J."/>
            <person name="Chen Y."/>
            <person name="Sun S."/>
            <person name="Springer D."/>
            <person name="Dromer F."/>
            <person name="Young S."/>
            <person name="Zeng Q."/>
            <person name="Chapman S."/>
            <person name="Gujja S."/>
            <person name="Saif S."/>
            <person name="Birren B."/>
        </authorList>
    </citation>
    <scope>NUCLEOTIDE SEQUENCE</scope>
    <source>
        <strain evidence="4">CBS 7841</strain>
    </source>
</reference>
<dbReference type="InterPro" id="IPR054586">
    <property type="entry name" value="MACPF_1_fungal"/>
</dbReference>
<feature type="domain" description="MACPF-like" evidence="3">
    <location>
        <begin position="393"/>
        <end position="556"/>
    </location>
</feature>
<evidence type="ECO:0000313" key="5">
    <source>
        <dbReference type="Proteomes" id="UP000094043"/>
    </source>
</evidence>
<gene>
    <name evidence="4" type="ORF">L203_104555</name>
</gene>
<dbReference type="GeneID" id="91088765"/>
<protein>
    <recommendedName>
        <fullName evidence="3">MACPF-like domain-containing protein</fullName>
    </recommendedName>
</protein>
<evidence type="ECO:0000256" key="2">
    <source>
        <dbReference type="SAM" id="MobiDB-lite"/>
    </source>
</evidence>
<proteinExistence type="predicted"/>
<feature type="compositionally biased region" description="Basic and acidic residues" evidence="2">
    <location>
        <begin position="128"/>
        <end position="153"/>
    </location>
</feature>
<keyword evidence="5" id="KW-1185">Reference proteome</keyword>
<evidence type="ECO:0000313" key="4">
    <source>
        <dbReference type="EMBL" id="WVN89333.1"/>
    </source>
</evidence>
<dbReference type="EMBL" id="CP143788">
    <property type="protein sequence ID" value="WVN89333.1"/>
    <property type="molecule type" value="Genomic_DNA"/>
</dbReference>